<feature type="compositionally biased region" description="Low complexity" evidence="1">
    <location>
        <begin position="39"/>
        <end position="57"/>
    </location>
</feature>
<proteinExistence type="predicted"/>
<dbReference type="AlphaFoldDB" id="A0A6B0UL53"/>
<name>A0A6B0UL53_IXORI</name>
<feature type="compositionally biased region" description="Basic residues" evidence="1">
    <location>
        <begin position="58"/>
        <end position="80"/>
    </location>
</feature>
<reference evidence="2" key="1">
    <citation type="submission" date="2019-12" db="EMBL/GenBank/DDBJ databases">
        <title>An insight into the sialome of adult female Ixodes ricinus ticks feeding for 6 days.</title>
        <authorList>
            <person name="Perner J."/>
            <person name="Ribeiro J.M.C."/>
        </authorList>
    </citation>
    <scope>NUCLEOTIDE SEQUENCE</scope>
    <source>
        <strain evidence="2">Semi-engorged</strain>
        <tissue evidence="2">Salivary glands</tissue>
    </source>
</reference>
<dbReference type="EMBL" id="GIFC01008095">
    <property type="protein sequence ID" value="MXU90178.1"/>
    <property type="molecule type" value="Transcribed_RNA"/>
</dbReference>
<feature type="region of interest" description="Disordered" evidence="1">
    <location>
        <begin position="23"/>
        <end position="113"/>
    </location>
</feature>
<protein>
    <submittedName>
        <fullName evidence="2">Putative secreted protein</fullName>
    </submittedName>
</protein>
<organism evidence="2">
    <name type="scientific">Ixodes ricinus</name>
    <name type="common">Common tick</name>
    <name type="synonym">Acarus ricinus</name>
    <dbReference type="NCBI Taxonomy" id="34613"/>
    <lineage>
        <taxon>Eukaryota</taxon>
        <taxon>Metazoa</taxon>
        <taxon>Ecdysozoa</taxon>
        <taxon>Arthropoda</taxon>
        <taxon>Chelicerata</taxon>
        <taxon>Arachnida</taxon>
        <taxon>Acari</taxon>
        <taxon>Parasitiformes</taxon>
        <taxon>Ixodida</taxon>
        <taxon>Ixodoidea</taxon>
        <taxon>Ixodidae</taxon>
        <taxon>Ixodinae</taxon>
        <taxon>Ixodes</taxon>
    </lineage>
</organism>
<accession>A0A6B0UL53</accession>
<sequence>MAADRAAAVGTMAAAIVTTGTVGIDTDRTTTPPNVTKIRAPGSARSCSSSRAPCPWRLRPRRQLRQPPPPHRHRPRRRRPSLAGHGRWTQQRERGRSRSAWPSSAKRRSASRS</sequence>
<evidence type="ECO:0000256" key="1">
    <source>
        <dbReference type="SAM" id="MobiDB-lite"/>
    </source>
</evidence>
<evidence type="ECO:0000313" key="2">
    <source>
        <dbReference type="EMBL" id="MXU90178.1"/>
    </source>
</evidence>